<dbReference type="InterPro" id="IPR017871">
    <property type="entry name" value="ABC_transporter-like_CS"/>
</dbReference>
<dbReference type="GO" id="GO:0016887">
    <property type="term" value="F:ATP hydrolysis activity"/>
    <property type="evidence" value="ECO:0007669"/>
    <property type="project" value="InterPro"/>
</dbReference>
<dbReference type="AlphaFoldDB" id="A0A0M1VSX3"/>
<dbReference type="SMART" id="SM00382">
    <property type="entry name" value="AAA"/>
    <property type="match status" value="1"/>
</dbReference>
<dbReference type="PROSITE" id="PS00211">
    <property type="entry name" value="ABC_TRANSPORTER_1"/>
    <property type="match status" value="1"/>
</dbReference>
<dbReference type="SUPFAM" id="SSF52540">
    <property type="entry name" value="P-loop containing nucleoside triphosphate hydrolases"/>
    <property type="match status" value="1"/>
</dbReference>
<evidence type="ECO:0000256" key="2">
    <source>
        <dbReference type="ARBA" id="ARBA00022741"/>
    </source>
</evidence>
<evidence type="ECO:0000313" key="6">
    <source>
        <dbReference type="Proteomes" id="UP000004925"/>
    </source>
</evidence>
<keyword evidence="1" id="KW-0813">Transport</keyword>
<feature type="domain" description="ABC transporter" evidence="4">
    <location>
        <begin position="32"/>
        <end position="265"/>
    </location>
</feature>
<dbReference type="Proteomes" id="UP000004925">
    <property type="component" value="Unassembled WGS sequence"/>
</dbReference>
<gene>
    <name evidence="5" type="ORF">FSCG_00396</name>
</gene>
<dbReference type="Pfam" id="PF00005">
    <property type="entry name" value="ABC_tran"/>
    <property type="match status" value="1"/>
</dbReference>
<proteinExistence type="predicted"/>
<keyword evidence="2" id="KW-0547">Nucleotide-binding</keyword>
<dbReference type="PROSITE" id="PS50893">
    <property type="entry name" value="ABC_TRANSPORTER_2"/>
    <property type="match status" value="1"/>
</dbReference>
<dbReference type="InterPro" id="IPR003439">
    <property type="entry name" value="ABC_transporter-like_ATP-bd"/>
</dbReference>
<dbReference type="PANTHER" id="PTHR42711">
    <property type="entry name" value="ABC TRANSPORTER ATP-BINDING PROTEIN"/>
    <property type="match status" value="1"/>
</dbReference>
<name>A0A0M1VSX3_FUSVC</name>
<evidence type="ECO:0000313" key="5">
    <source>
        <dbReference type="EMBL" id="EEO39683.1"/>
    </source>
</evidence>
<dbReference type="GO" id="GO:0005524">
    <property type="term" value="F:ATP binding"/>
    <property type="evidence" value="ECO:0007669"/>
    <property type="project" value="UniProtKB-KW"/>
</dbReference>
<keyword evidence="3" id="KW-0067">ATP-binding</keyword>
<dbReference type="EMBL" id="ACDE02000013">
    <property type="protein sequence ID" value="EEO39683.1"/>
    <property type="molecule type" value="Genomic_DNA"/>
</dbReference>
<evidence type="ECO:0000256" key="3">
    <source>
        <dbReference type="ARBA" id="ARBA00022840"/>
    </source>
</evidence>
<dbReference type="InterPro" id="IPR027417">
    <property type="entry name" value="P-loop_NTPase"/>
</dbReference>
<reference evidence="5 6" key="1">
    <citation type="submission" date="2011-10" db="EMBL/GenBank/DDBJ databases">
        <title>The Genome Sequence of Fusobacterium sp. 4_1_13.</title>
        <authorList>
            <consortium name="The Broad Institute Genome Sequencing Platform"/>
            <person name="Earl A."/>
            <person name="Ward D."/>
            <person name="Feldgarden M."/>
            <person name="Gevers D."/>
            <person name="Strauss J."/>
            <person name="Ambrose C."/>
            <person name="Allen-Vercoe E."/>
            <person name="Young S.K."/>
            <person name="Zeng Q."/>
            <person name="Gargeya S."/>
            <person name="Fitzgerald M."/>
            <person name="Haas B."/>
            <person name="Abouelleil A."/>
            <person name="Alvarado L."/>
            <person name="Arachchi H.M."/>
            <person name="Berlin A."/>
            <person name="Brown A."/>
            <person name="Chapman S.B."/>
            <person name="Chen Z."/>
            <person name="Dunbar C."/>
            <person name="Freedman E."/>
            <person name="Gearin G."/>
            <person name="Goldberg J."/>
            <person name="Griggs A."/>
            <person name="Gujja S."/>
            <person name="Heiman D."/>
            <person name="Howarth C."/>
            <person name="Larson L."/>
            <person name="Lui A."/>
            <person name="MacDonald P.J."/>
            <person name="Montmayeur A."/>
            <person name="Murphy C."/>
            <person name="Neiman D."/>
            <person name="Pearson M."/>
            <person name="Priest M."/>
            <person name="Roberts A."/>
            <person name="Saif S."/>
            <person name="Shea T."/>
            <person name="Shenoy N."/>
            <person name="Sisk P."/>
            <person name="Stolte C."/>
            <person name="Sykes S."/>
            <person name="Wortman J."/>
            <person name="Nusbaum C."/>
            <person name="Birren B."/>
        </authorList>
    </citation>
    <scope>NUCLEOTIDE SEQUENCE [LARGE SCALE GENOMIC DNA]</scope>
    <source>
        <strain evidence="5 6">4_1_13</strain>
    </source>
</reference>
<sequence>MSVQEVNNEYVILTENLCKDYTYYKKEAGLKGSLKNLFHREKLIKKAVQNLSIKIPKGAIVGLIGLNGAGKTTTLKMLTGIIMPTSGKVDVLGYFPFDKKKEYLRRIAMVMGNKSQLWWDLPALDTFELNKIIYEIDDSEYKNTLNSMIEIMGVEKQLNVQVRRLSLGERMKMELIASLIHKPDIVFLDEPTIGLDVITQYNIRNFLKEYCVKYGSTILLTSHNFNDIVTLCDSIILINNGEMIYSDTFKNFQKQFFNQKYFVLKLKEPNIDEFIKKLHLENDIKIEKIDSNSIKIATDNNKSLDILKNISGNFIQELSDINIENISMDDVIRKIYQK</sequence>
<dbReference type="RefSeq" id="WP_008802586.1">
    <property type="nucleotide sequence ID" value="NZ_KQ235735.1"/>
</dbReference>
<comment type="caution">
    <text evidence="5">The sequence shown here is derived from an EMBL/GenBank/DDBJ whole genome shotgun (WGS) entry which is preliminary data.</text>
</comment>
<dbReference type="InterPro" id="IPR003593">
    <property type="entry name" value="AAA+_ATPase"/>
</dbReference>
<dbReference type="PANTHER" id="PTHR42711:SF4">
    <property type="entry name" value="ABC TRANSPORTER RELATED"/>
    <property type="match status" value="1"/>
</dbReference>
<organism evidence="5 6">
    <name type="scientific">Fusobacterium vincentii 4_1_13</name>
    <dbReference type="NCBI Taxonomy" id="469606"/>
    <lineage>
        <taxon>Bacteria</taxon>
        <taxon>Fusobacteriati</taxon>
        <taxon>Fusobacteriota</taxon>
        <taxon>Fusobacteriia</taxon>
        <taxon>Fusobacteriales</taxon>
        <taxon>Fusobacteriaceae</taxon>
        <taxon>Fusobacterium</taxon>
    </lineage>
</organism>
<evidence type="ECO:0000259" key="4">
    <source>
        <dbReference type="PROSITE" id="PS50893"/>
    </source>
</evidence>
<dbReference type="InterPro" id="IPR050763">
    <property type="entry name" value="ABC_transporter_ATP-binding"/>
</dbReference>
<dbReference type="Gene3D" id="3.40.50.300">
    <property type="entry name" value="P-loop containing nucleotide triphosphate hydrolases"/>
    <property type="match status" value="1"/>
</dbReference>
<evidence type="ECO:0000256" key="1">
    <source>
        <dbReference type="ARBA" id="ARBA00022448"/>
    </source>
</evidence>
<dbReference type="HOGENOM" id="CLU_000604_1_2_0"/>
<accession>A0A0M1VSX3</accession>
<dbReference type="eggNOG" id="COG4586">
    <property type="taxonomic scope" value="Bacteria"/>
</dbReference>
<protein>
    <recommendedName>
        <fullName evidence="4">ABC transporter domain-containing protein</fullName>
    </recommendedName>
</protein>